<accession>B6XED2</accession>
<name>B6XED2_9GAMM</name>
<proteinExistence type="predicted"/>
<reference evidence="1 2" key="1">
    <citation type="submission" date="2008-10" db="EMBL/GenBank/DDBJ databases">
        <title>Draft genome sequence of Providencia alcalifaciens (DSM 30120).</title>
        <authorList>
            <person name="Sudarsanam P."/>
            <person name="Ley R."/>
            <person name="Guruge J."/>
            <person name="Turnbaugh P.J."/>
            <person name="Mahowald M."/>
            <person name="Liep D."/>
            <person name="Gordon J."/>
        </authorList>
    </citation>
    <scope>NUCLEOTIDE SEQUENCE [LARGE SCALE GENOMIC DNA]</scope>
    <source>
        <strain evidence="1 2">DSM 30120</strain>
    </source>
</reference>
<dbReference type="AlphaFoldDB" id="B6XED2"/>
<organism evidence="1 2">
    <name type="scientific">Providencia alcalifaciens DSM 30120</name>
    <dbReference type="NCBI Taxonomy" id="520999"/>
    <lineage>
        <taxon>Bacteria</taxon>
        <taxon>Pseudomonadati</taxon>
        <taxon>Pseudomonadota</taxon>
        <taxon>Gammaproteobacteria</taxon>
        <taxon>Enterobacterales</taxon>
        <taxon>Morganellaceae</taxon>
        <taxon>Providencia</taxon>
    </lineage>
</organism>
<comment type="caution">
    <text evidence="1">The sequence shown here is derived from an EMBL/GenBank/DDBJ whole genome shotgun (WGS) entry which is preliminary data.</text>
</comment>
<sequence length="50" mass="6118">MASVLSLSKCCFFPRENTVFDQIKYCHPIYYRYDPARFISDVRQNFMLFR</sequence>
<evidence type="ECO:0000313" key="1">
    <source>
        <dbReference type="EMBL" id="EEB46254.1"/>
    </source>
</evidence>
<dbReference type="EMBL" id="ABXW01000045">
    <property type="protein sequence ID" value="EEB46254.1"/>
    <property type="molecule type" value="Genomic_DNA"/>
</dbReference>
<protein>
    <submittedName>
        <fullName evidence="1">Uncharacterized protein</fullName>
    </submittedName>
</protein>
<evidence type="ECO:0000313" key="2">
    <source>
        <dbReference type="Proteomes" id="UP000003729"/>
    </source>
</evidence>
<gene>
    <name evidence="1" type="ORF">PROVALCAL_01711</name>
</gene>
<dbReference type="Proteomes" id="UP000003729">
    <property type="component" value="Unassembled WGS sequence"/>
</dbReference>
<reference evidence="1 2" key="2">
    <citation type="submission" date="2008-10" db="EMBL/GenBank/DDBJ databases">
        <authorList>
            <person name="Fulton L."/>
            <person name="Clifton S."/>
            <person name="Fulton B."/>
            <person name="Xu J."/>
            <person name="Minx P."/>
            <person name="Pepin K.H."/>
            <person name="Johnson M."/>
            <person name="Bhonagiri V."/>
            <person name="Nash W.E."/>
            <person name="Mardis E.R."/>
            <person name="Wilson R.K."/>
        </authorList>
    </citation>
    <scope>NUCLEOTIDE SEQUENCE [LARGE SCALE GENOMIC DNA]</scope>
    <source>
        <strain evidence="1 2">DSM 30120</strain>
    </source>
</reference>